<name>A0A6A5WYX4_9PLEO</name>
<proteinExistence type="predicted"/>
<evidence type="ECO:0000313" key="2">
    <source>
        <dbReference type="EMBL" id="KAF2006204.1"/>
    </source>
</evidence>
<keyword evidence="3" id="KW-1185">Reference proteome</keyword>
<feature type="compositionally biased region" description="Basic and acidic residues" evidence="1">
    <location>
        <begin position="127"/>
        <end position="137"/>
    </location>
</feature>
<dbReference type="Proteomes" id="UP000799779">
    <property type="component" value="Unassembled WGS sequence"/>
</dbReference>
<reference evidence="2" key="1">
    <citation type="journal article" date="2020" name="Stud. Mycol.">
        <title>101 Dothideomycetes genomes: a test case for predicting lifestyles and emergence of pathogens.</title>
        <authorList>
            <person name="Haridas S."/>
            <person name="Albert R."/>
            <person name="Binder M."/>
            <person name="Bloem J."/>
            <person name="Labutti K."/>
            <person name="Salamov A."/>
            <person name="Andreopoulos B."/>
            <person name="Baker S."/>
            <person name="Barry K."/>
            <person name="Bills G."/>
            <person name="Bluhm B."/>
            <person name="Cannon C."/>
            <person name="Castanera R."/>
            <person name="Culley D."/>
            <person name="Daum C."/>
            <person name="Ezra D."/>
            <person name="Gonzalez J."/>
            <person name="Henrissat B."/>
            <person name="Kuo A."/>
            <person name="Liang C."/>
            <person name="Lipzen A."/>
            <person name="Lutzoni F."/>
            <person name="Magnuson J."/>
            <person name="Mondo S."/>
            <person name="Nolan M."/>
            <person name="Ohm R."/>
            <person name="Pangilinan J."/>
            <person name="Park H.-J."/>
            <person name="Ramirez L."/>
            <person name="Alfaro M."/>
            <person name="Sun H."/>
            <person name="Tritt A."/>
            <person name="Yoshinaga Y."/>
            <person name="Zwiers L.-H."/>
            <person name="Turgeon B."/>
            <person name="Goodwin S."/>
            <person name="Spatafora J."/>
            <person name="Crous P."/>
            <person name="Grigoriev I."/>
        </authorList>
    </citation>
    <scope>NUCLEOTIDE SEQUENCE</scope>
    <source>
        <strain evidence="2">CBS 123094</strain>
    </source>
</reference>
<evidence type="ECO:0000256" key="1">
    <source>
        <dbReference type="SAM" id="MobiDB-lite"/>
    </source>
</evidence>
<dbReference type="EMBL" id="ML977560">
    <property type="protein sequence ID" value="KAF2006204.1"/>
    <property type="molecule type" value="Genomic_DNA"/>
</dbReference>
<dbReference type="AlphaFoldDB" id="A0A6A5WYX4"/>
<sequence length="209" mass="22760">MPQIKLPSHAVLDAATPEEALKMINTATSQIQKRLDEFVALRVSGIDRESVIKGEKACKTLLQHYISMKKRHEARCSVGAENQEVAQLGAGIPKVGDSNAGDSEAEDGKTEDSKLRDNGSEDDEVENDKANSTRDDNVDAPVTDSNIPADNGVDVADHGEVFTDVDLDDDDYDEDDFADDDFEIITDADVNGSEENGISRRGWFGVFGR</sequence>
<accession>A0A6A5WYX4</accession>
<feature type="compositionally biased region" description="Basic and acidic residues" evidence="1">
    <location>
        <begin position="106"/>
        <end position="119"/>
    </location>
</feature>
<feature type="region of interest" description="Disordered" evidence="1">
    <location>
        <begin position="88"/>
        <end position="159"/>
    </location>
</feature>
<evidence type="ECO:0000313" key="3">
    <source>
        <dbReference type="Proteomes" id="UP000799779"/>
    </source>
</evidence>
<organism evidence="2 3">
    <name type="scientific">Amniculicola lignicola CBS 123094</name>
    <dbReference type="NCBI Taxonomy" id="1392246"/>
    <lineage>
        <taxon>Eukaryota</taxon>
        <taxon>Fungi</taxon>
        <taxon>Dikarya</taxon>
        <taxon>Ascomycota</taxon>
        <taxon>Pezizomycotina</taxon>
        <taxon>Dothideomycetes</taxon>
        <taxon>Pleosporomycetidae</taxon>
        <taxon>Pleosporales</taxon>
        <taxon>Amniculicolaceae</taxon>
        <taxon>Amniculicola</taxon>
    </lineage>
</organism>
<gene>
    <name evidence="2" type="ORF">P154DRAFT_570272</name>
</gene>
<protein>
    <submittedName>
        <fullName evidence="2">Uncharacterized protein</fullName>
    </submittedName>
</protein>